<evidence type="ECO:0000259" key="2">
    <source>
        <dbReference type="Pfam" id="PF25917"/>
    </source>
</evidence>
<evidence type="ECO:0000313" key="4">
    <source>
        <dbReference type="EMBL" id="MDI2113812.1"/>
    </source>
</evidence>
<feature type="coiled-coil region" evidence="1">
    <location>
        <begin position="85"/>
        <end position="112"/>
    </location>
</feature>
<dbReference type="SUPFAM" id="SSF111369">
    <property type="entry name" value="HlyD-like secretion proteins"/>
    <property type="match status" value="2"/>
</dbReference>
<feature type="domain" description="Multidrug resistance protein MdtA-like barrel-sandwich hybrid" evidence="2">
    <location>
        <begin position="48"/>
        <end position="241"/>
    </location>
</feature>
<dbReference type="InterPro" id="IPR050739">
    <property type="entry name" value="MFP"/>
</dbReference>
<sequence length="351" mass="38009">MTKMKKILLIFSIACCALIAIIADKLLIGNGVTQTTNDAYIVADFTVVAPKISGLIDRVYVEDNQYVHAGQKLAHIDDKDYRTAVRFAEASLKSAEAKADNLSAELVRQDSVIMQAKATVRADNAAVIFAKENATRYHNLSRGGAGTVEQQQKSASQLQQKTAIKERDSAAATAAQHQLAVLKAKHEESIADIARAQAELEQARLNLSYTTILSPIDGMIGQRSVRVGGYVNPGKALMAVVPLESVYIVANFQETQLTHIESGQQVKITVDSLPGKTFNGNVDNIAPANGIAFSPLPPDNATSNFTKVVQRIPVKIYLDPHQGLAKRLRVGMSVEVSINTAQTKKNNKNTF</sequence>
<dbReference type="EMBL" id="JASBAN010000002">
    <property type="protein sequence ID" value="MDI2113812.1"/>
    <property type="molecule type" value="Genomic_DNA"/>
</dbReference>
<dbReference type="Proteomes" id="UP001431775">
    <property type="component" value="Unassembled WGS sequence"/>
</dbReference>
<evidence type="ECO:0000313" key="5">
    <source>
        <dbReference type="Proteomes" id="UP001431775"/>
    </source>
</evidence>
<dbReference type="Pfam" id="PF25963">
    <property type="entry name" value="Beta-barrel_AAEA"/>
    <property type="match status" value="1"/>
</dbReference>
<keyword evidence="1" id="KW-0175">Coiled coil</keyword>
<feature type="domain" description="p-hydroxybenzoic acid efflux pump subunit AaeA-like beta-barrel" evidence="3">
    <location>
        <begin position="245"/>
        <end position="338"/>
    </location>
</feature>
<feature type="coiled-coil region" evidence="1">
    <location>
        <begin position="179"/>
        <end position="206"/>
    </location>
</feature>
<dbReference type="Gene3D" id="2.40.30.170">
    <property type="match status" value="1"/>
</dbReference>
<dbReference type="InterPro" id="IPR058634">
    <property type="entry name" value="AaeA-lik-b-barrel"/>
</dbReference>
<accession>A0ABT6QAM8</accession>
<dbReference type="Gene3D" id="2.40.50.100">
    <property type="match status" value="1"/>
</dbReference>
<organism evidence="4 5">
    <name type="scientific">Commensalibacter nepenthis</name>
    <dbReference type="NCBI Taxonomy" id="3043872"/>
    <lineage>
        <taxon>Bacteria</taxon>
        <taxon>Pseudomonadati</taxon>
        <taxon>Pseudomonadota</taxon>
        <taxon>Alphaproteobacteria</taxon>
        <taxon>Acetobacterales</taxon>
        <taxon>Acetobacteraceae</taxon>
    </lineage>
</organism>
<dbReference type="PRINTS" id="PR01490">
    <property type="entry name" value="RTXTOXIND"/>
</dbReference>
<dbReference type="PANTHER" id="PTHR30386">
    <property type="entry name" value="MEMBRANE FUSION SUBUNIT OF EMRAB-TOLC MULTIDRUG EFFLUX PUMP"/>
    <property type="match status" value="1"/>
</dbReference>
<dbReference type="Gene3D" id="1.10.287.470">
    <property type="entry name" value="Helix hairpin bin"/>
    <property type="match status" value="1"/>
</dbReference>
<name>A0ABT6QAM8_9PROT</name>
<gene>
    <name evidence="4" type="ORF">QJV33_11080</name>
</gene>
<comment type="caution">
    <text evidence="4">The sequence shown here is derived from an EMBL/GenBank/DDBJ whole genome shotgun (WGS) entry which is preliminary data.</text>
</comment>
<reference evidence="4" key="1">
    <citation type="submission" date="2023-05" db="EMBL/GenBank/DDBJ databases">
        <title>Whole genome sequence of Commensalibacter sp.</title>
        <authorList>
            <person name="Charoenyingcharoen P."/>
            <person name="Yukphan P."/>
        </authorList>
    </citation>
    <scope>NUCLEOTIDE SEQUENCE</scope>
    <source>
        <strain evidence="4">TBRC 10068</strain>
    </source>
</reference>
<evidence type="ECO:0000259" key="3">
    <source>
        <dbReference type="Pfam" id="PF25963"/>
    </source>
</evidence>
<dbReference type="Pfam" id="PF25917">
    <property type="entry name" value="BSH_RND"/>
    <property type="match status" value="1"/>
</dbReference>
<dbReference type="InterPro" id="IPR058625">
    <property type="entry name" value="MdtA-like_BSH"/>
</dbReference>
<keyword evidence="5" id="KW-1185">Reference proteome</keyword>
<protein>
    <submittedName>
        <fullName evidence="4">HlyD family secretion protein</fullName>
    </submittedName>
</protein>
<dbReference type="PANTHER" id="PTHR30386:SF24">
    <property type="entry name" value="MULTIDRUG RESISTANCE EFFLUX PUMP"/>
    <property type="match status" value="1"/>
</dbReference>
<proteinExistence type="predicted"/>
<evidence type="ECO:0000256" key="1">
    <source>
        <dbReference type="SAM" id="Coils"/>
    </source>
</evidence>
<dbReference type="RefSeq" id="WP_281463459.1">
    <property type="nucleotide sequence ID" value="NZ_JASBAN010000002.1"/>
</dbReference>